<accession>B9XNB2</accession>
<keyword evidence="2" id="KW-1185">Reference proteome</keyword>
<dbReference type="STRING" id="320771.Cflav_PD1566"/>
<proteinExistence type="predicted"/>
<evidence type="ECO:0000313" key="2">
    <source>
        <dbReference type="Proteomes" id="UP000003688"/>
    </source>
</evidence>
<dbReference type="Pfam" id="PF06626">
    <property type="entry name" value="DUF1152"/>
    <property type="match status" value="1"/>
</dbReference>
<dbReference type="EMBL" id="ABOX02000039">
    <property type="protein sequence ID" value="EEF58665.1"/>
    <property type="molecule type" value="Genomic_DNA"/>
</dbReference>
<sequence length="315" mass="34968">MKLAFFNEIEKAQNVLIVGAGGGFDIFSGLPLYFALRKAGKTVHLANLSFSRIDFCEGERPIPSLLKVTPGTSGPASYFPEVYLSQWLSNRFGETPIYAISQAGARPVQEAYNWLVQTLRPDTLILTDGGTDSLMRGDEASLGTPEEDMASLSAAHCVEGPERKLLVCLGFGIDFFHGICHAHFLENVAALIAEGGYLGTWSVTREMEEFGLYEEACEFVSARMPRQPSIVNSSIISAINGNFGDFHSTKRTAGSTLFINPLMGLYWSFRLENVARRNLYLNDIRDTVAYHELSLAIEKFRAMQQKTRLWTDIPC</sequence>
<dbReference type="RefSeq" id="WP_007417299.1">
    <property type="nucleotide sequence ID" value="NZ_ABOX02000039.1"/>
</dbReference>
<reference evidence="1 2" key="1">
    <citation type="journal article" date="2011" name="J. Bacteriol.">
        <title>Genome sequence of 'Pedosphaera parvula' Ellin514, an aerobic Verrucomicrobial isolate from pasture soil.</title>
        <authorList>
            <person name="Kant R."/>
            <person name="van Passel M.W."/>
            <person name="Sangwan P."/>
            <person name="Palva A."/>
            <person name="Lucas S."/>
            <person name="Copeland A."/>
            <person name="Lapidus A."/>
            <person name="Glavina Del Rio T."/>
            <person name="Dalin E."/>
            <person name="Tice H."/>
            <person name="Bruce D."/>
            <person name="Goodwin L."/>
            <person name="Pitluck S."/>
            <person name="Chertkov O."/>
            <person name="Larimer F.W."/>
            <person name="Land M.L."/>
            <person name="Hauser L."/>
            <person name="Brettin T.S."/>
            <person name="Detter J.C."/>
            <person name="Han S."/>
            <person name="de Vos W.M."/>
            <person name="Janssen P.H."/>
            <person name="Smidt H."/>
        </authorList>
    </citation>
    <scope>NUCLEOTIDE SEQUENCE [LARGE SCALE GENOMIC DNA]</scope>
    <source>
        <strain evidence="1 2">Ellin514</strain>
    </source>
</reference>
<evidence type="ECO:0008006" key="3">
    <source>
        <dbReference type="Google" id="ProtNLM"/>
    </source>
</evidence>
<protein>
    <recommendedName>
        <fullName evidence="3">DUF1152 domain-containing protein</fullName>
    </recommendedName>
</protein>
<dbReference type="InterPro" id="IPR010581">
    <property type="entry name" value="DUF1152"/>
</dbReference>
<comment type="caution">
    <text evidence="1">The sequence shown here is derived from an EMBL/GenBank/DDBJ whole genome shotgun (WGS) entry which is preliminary data.</text>
</comment>
<dbReference type="AlphaFoldDB" id="B9XNB2"/>
<dbReference type="OrthoDB" id="182205at2"/>
<evidence type="ECO:0000313" key="1">
    <source>
        <dbReference type="EMBL" id="EEF58665.1"/>
    </source>
</evidence>
<organism evidence="1 2">
    <name type="scientific">Pedosphaera parvula (strain Ellin514)</name>
    <dbReference type="NCBI Taxonomy" id="320771"/>
    <lineage>
        <taxon>Bacteria</taxon>
        <taxon>Pseudomonadati</taxon>
        <taxon>Verrucomicrobiota</taxon>
        <taxon>Pedosphaerae</taxon>
        <taxon>Pedosphaerales</taxon>
        <taxon>Pedosphaeraceae</taxon>
        <taxon>Pedosphaera</taxon>
    </lineage>
</organism>
<dbReference type="Proteomes" id="UP000003688">
    <property type="component" value="Unassembled WGS sequence"/>
</dbReference>
<gene>
    <name evidence="1" type="ORF">Cflav_PD1566</name>
</gene>
<name>B9XNB2_PEDPL</name>